<dbReference type="OrthoDB" id="9783151at2"/>
<keyword evidence="4" id="KW-0067">ATP-binding</keyword>
<evidence type="ECO:0000256" key="6">
    <source>
        <dbReference type="SAM" id="Phobius"/>
    </source>
</evidence>
<feature type="coiled-coil region" evidence="5">
    <location>
        <begin position="518"/>
        <end position="545"/>
    </location>
</feature>
<evidence type="ECO:0000256" key="3">
    <source>
        <dbReference type="ARBA" id="ARBA00022777"/>
    </source>
</evidence>
<dbReference type="PROSITE" id="PS50011">
    <property type="entry name" value="PROTEIN_KINASE_DOM"/>
    <property type="match status" value="1"/>
</dbReference>
<dbReference type="PANTHER" id="PTHR43289">
    <property type="entry name" value="MITOGEN-ACTIVATED PROTEIN KINASE KINASE KINASE 20-RELATED"/>
    <property type="match status" value="1"/>
</dbReference>
<dbReference type="Gene3D" id="1.10.510.10">
    <property type="entry name" value="Transferase(Phosphotransferase) domain 1"/>
    <property type="match status" value="1"/>
</dbReference>
<organism evidence="8 9">
    <name type="scientific">Dokdonella immobilis</name>
    <dbReference type="NCBI Taxonomy" id="578942"/>
    <lineage>
        <taxon>Bacteria</taxon>
        <taxon>Pseudomonadati</taxon>
        <taxon>Pseudomonadota</taxon>
        <taxon>Gammaproteobacteria</taxon>
        <taxon>Lysobacterales</taxon>
        <taxon>Rhodanobacteraceae</taxon>
        <taxon>Dokdonella</taxon>
    </lineage>
</organism>
<evidence type="ECO:0000313" key="8">
    <source>
        <dbReference type="EMBL" id="SFN33842.1"/>
    </source>
</evidence>
<keyword evidence="2" id="KW-0547">Nucleotide-binding</keyword>
<sequence>MTQGPDPALDIARRIADGEDVDLSELLARDPDLARRLGKLQSLARAMNNSADGGPRWGHLQQLELAGQGGFGEVFRAYDPTLDRLVALKLRHVDGAALLPSGVDFVAEARRLARVRHSNVLAVHGASYHAGRAGIWTDWIEGETLSARIARSGPLRDDELLRVLRELADALHAVHEAGLVHGDIKASNVMLDHQGRVILMDFGAGFESNEEGKAISAGTPRYLAPEIAAGGVGTLAVDLYAYGVLAHLLATGRYPESSHPGFASRWRGLNALITALLDPEPAARPRAGALQQTLQRLIDAPRLRVRRWLLASVVVGLVGIALATTVGLQREQLQRQRAERVSDFLAAIYREQDPLSRNAESAQTPAELIAAAVSRVKDELGHDSLSQAQLLRVLGEAQLNLSELAAAHETLDLAASKLAHGEEPLLGAEIDALRGALARRELRNDEAQRYFDHALQQAGAAAGTQSVAVGRIDALSASTFLALSRFKDAQAVAASAYMLLSSQLGDEHPEAISALVSLGAVQEQLRQDEQALANLRKAVALIEKRFGAGDARLVRPLLVLGEVLRRARDFSEGRLVLDRGAAISRQRLGERNVQLADILITRARLESEAGESTSAIAALDAAERALPENEATTLAQLLGNRGKIWIELKDGKRAEPDLRAALKLHRETGGLRSGIAWFAQAELAWALALQGRFDEAQKLLSEAEVQMSQLLGPDAYQNALVSVRRATAFSLQKDWRNAAAYLRESLRIEEKFFGPDHYLHFSWSLALAQSLSHMADRHDEAVQLLDTLIARWDGKDEIAQDYAELMLLRCDLYADKRDHEAARALATQTLQHAGLIVTAERAAALRRHAERL</sequence>
<keyword evidence="9" id="KW-1185">Reference proteome</keyword>
<dbReference type="Gene3D" id="1.25.40.10">
    <property type="entry name" value="Tetratricopeptide repeat domain"/>
    <property type="match status" value="2"/>
</dbReference>
<protein>
    <submittedName>
        <fullName evidence="8">Tetratricopeptide repeat-containing protein</fullName>
    </submittedName>
</protein>
<keyword evidence="3" id="KW-0418">Kinase</keyword>
<dbReference type="InterPro" id="IPR011990">
    <property type="entry name" value="TPR-like_helical_dom_sf"/>
</dbReference>
<evidence type="ECO:0000256" key="4">
    <source>
        <dbReference type="ARBA" id="ARBA00022840"/>
    </source>
</evidence>
<gene>
    <name evidence="8" type="ORF">SAMN05216289_11558</name>
</gene>
<dbReference type="GO" id="GO:0005524">
    <property type="term" value="F:ATP binding"/>
    <property type="evidence" value="ECO:0007669"/>
    <property type="project" value="UniProtKB-KW"/>
</dbReference>
<dbReference type="PANTHER" id="PTHR43289:SF6">
    <property type="entry name" value="SERINE_THREONINE-PROTEIN KINASE NEKL-3"/>
    <property type="match status" value="1"/>
</dbReference>
<reference evidence="8 9" key="1">
    <citation type="submission" date="2016-10" db="EMBL/GenBank/DDBJ databases">
        <authorList>
            <person name="de Groot N.N."/>
        </authorList>
    </citation>
    <scope>NUCLEOTIDE SEQUENCE [LARGE SCALE GENOMIC DNA]</scope>
    <source>
        <strain evidence="8 9">CGMCC 1.7659</strain>
    </source>
</reference>
<dbReference type="InterPro" id="IPR019734">
    <property type="entry name" value="TPR_rpt"/>
</dbReference>
<keyword evidence="6" id="KW-0472">Membrane</keyword>
<keyword evidence="6" id="KW-0812">Transmembrane</keyword>
<evidence type="ECO:0000259" key="7">
    <source>
        <dbReference type="PROSITE" id="PS50011"/>
    </source>
</evidence>
<dbReference type="Proteomes" id="UP000198575">
    <property type="component" value="Unassembled WGS sequence"/>
</dbReference>
<accession>A0A1I4Y6Y2</accession>
<dbReference type="InterPro" id="IPR011009">
    <property type="entry name" value="Kinase-like_dom_sf"/>
</dbReference>
<dbReference type="AlphaFoldDB" id="A0A1I4Y6Y2"/>
<dbReference type="InterPro" id="IPR008271">
    <property type="entry name" value="Ser/Thr_kinase_AS"/>
</dbReference>
<keyword evidence="5" id="KW-0175">Coiled coil</keyword>
<evidence type="ECO:0000256" key="2">
    <source>
        <dbReference type="ARBA" id="ARBA00022741"/>
    </source>
</evidence>
<dbReference type="SUPFAM" id="SSF48452">
    <property type="entry name" value="TPR-like"/>
    <property type="match status" value="2"/>
</dbReference>
<evidence type="ECO:0000256" key="1">
    <source>
        <dbReference type="ARBA" id="ARBA00022679"/>
    </source>
</evidence>
<dbReference type="InterPro" id="IPR000719">
    <property type="entry name" value="Prot_kinase_dom"/>
</dbReference>
<feature type="domain" description="Protein kinase" evidence="7">
    <location>
        <begin position="60"/>
        <end position="369"/>
    </location>
</feature>
<dbReference type="SMART" id="SM00220">
    <property type="entry name" value="S_TKc"/>
    <property type="match status" value="1"/>
</dbReference>
<dbReference type="STRING" id="578942.SAMN05216289_11558"/>
<dbReference type="PROSITE" id="PS00108">
    <property type="entry name" value="PROTEIN_KINASE_ST"/>
    <property type="match status" value="1"/>
</dbReference>
<evidence type="ECO:0000256" key="5">
    <source>
        <dbReference type="SAM" id="Coils"/>
    </source>
</evidence>
<dbReference type="CDD" id="cd14014">
    <property type="entry name" value="STKc_PknB_like"/>
    <property type="match status" value="1"/>
</dbReference>
<name>A0A1I4Y6Y2_9GAMM</name>
<keyword evidence="6" id="KW-1133">Transmembrane helix</keyword>
<evidence type="ECO:0000313" key="9">
    <source>
        <dbReference type="Proteomes" id="UP000198575"/>
    </source>
</evidence>
<dbReference type="SUPFAM" id="SSF56112">
    <property type="entry name" value="Protein kinase-like (PK-like)"/>
    <property type="match status" value="1"/>
</dbReference>
<dbReference type="Pfam" id="PF00069">
    <property type="entry name" value="Pkinase"/>
    <property type="match status" value="1"/>
</dbReference>
<dbReference type="SMART" id="SM00028">
    <property type="entry name" value="TPR"/>
    <property type="match status" value="5"/>
</dbReference>
<dbReference type="GO" id="GO:0004674">
    <property type="term" value="F:protein serine/threonine kinase activity"/>
    <property type="evidence" value="ECO:0007669"/>
    <property type="project" value="TreeGrafter"/>
</dbReference>
<feature type="transmembrane region" description="Helical" evidence="6">
    <location>
        <begin position="308"/>
        <end position="328"/>
    </location>
</feature>
<dbReference type="EMBL" id="FOVF01000015">
    <property type="protein sequence ID" value="SFN33842.1"/>
    <property type="molecule type" value="Genomic_DNA"/>
</dbReference>
<proteinExistence type="predicted"/>
<keyword evidence="1" id="KW-0808">Transferase</keyword>